<organism evidence="1 2">
    <name type="scientific">Tetrapyrgos nigripes</name>
    <dbReference type="NCBI Taxonomy" id="182062"/>
    <lineage>
        <taxon>Eukaryota</taxon>
        <taxon>Fungi</taxon>
        <taxon>Dikarya</taxon>
        <taxon>Basidiomycota</taxon>
        <taxon>Agaricomycotina</taxon>
        <taxon>Agaricomycetes</taxon>
        <taxon>Agaricomycetidae</taxon>
        <taxon>Agaricales</taxon>
        <taxon>Marasmiineae</taxon>
        <taxon>Marasmiaceae</taxon>
        <taxon>Tetrapyrgos</taxon>
    </lineage>
</organism>
<protein>
    <recommendedName>
        <fullName evidence="3">AB hydrolase-1 domain-containing protein</fullName>
    </recommendedName>
</protein>
<dbReference type="EMBL" id="JAACJM010000039">
    <property type="protein sequence ID" value="KAF5361665.1"/>
    <property type="molecule type" value="Genomic_DNA"/>
</dbReference>
<proteinExistence type="predicted"/>
<dbReference type="OrthoDB" id="425534at2759"/>
<gene>
    <name evidence="1" type="ORF">D9758_007303</name>
</gene>
<reference evidence="1 2" key="1">
    <citation type="journal article" date="2020" name="ISME J.">
        <title>Uncovering the hidden diversity of litter-decomposition mechanisms in mushroom-forming fungi.</title>
        <authorList>
            <person name="Floudas D."/>
            <person name="Bentzer J."/>
            <person name="Ahren D."/>
            <person name="Johansson T."/>
            <person name="Persson P."/>
            <person name="Tunlid A."/>
        </authorList>
    </citation>
    <scope>NUCLEOTIDE SEQUENCE [LARGE SCALE GENOMIC DNA]</scope>
    <source>
        <strain evidence="1 2">CBS 291.85</strain>
    </source>
</reference>
<keyword evidence="2" id="KW-1185">Reference proteome</keyword>
<sequence>MILLTVISEFTQSGSAIPGLVYTLVYWDVIPVLLKGRNWKHLSTIPLSSFFSSLSYLSYMGRLFNIVLSSVAVVSITIAQGTPDFVWNSIEPSTKFSWVDCYSDNLQCARFKVPLNYSEPDNGKTAAIAVLKWAAQVPASEHGGAIFVNPGGPGLSGVEAVQSGGETYQSIFGIQFDLIGFDPRGVNLSTPTIADSIFESD</sequence>
<accession>A0A8H5GBG5</accession>
<comment type="caution">
    <text evidence="1">The sequence shown here is derived from an EMBL/GenBank/DDBJ whole genome shotgun (WGS) entry which is preliminary data.</text>
</comment>
<name>A0A8H5GBG5_9AGAR</name>
<evidence type="ECO:0000313" key="1">
    <source>
        <dbReference type="EMBL" id="KAF5361665.1"/>
    </source>
</evidence>
<dbReference type="Proteomes" id="UP000559256">
    <property type="component" value="Unassembled WGS sequence"/>
</dbReference>
<evidence type="ECO:0008006" key="3">
    <source>
        <dbReference type="Google" id="ProtNLM"/>
    </source>
</evidence>
<evidence type="ECO:0000313" key="2">
    <source>
        <dbReference type="Proteomes" id="UP000559256"/>
    </source>
</evidence>
<dbReference type="AlphaFoldDB" id="A0A8H5GBG5"/>